<dbReference type="EMBL" id="BGZK01000327">
    <property type="protein sequence ID" value="GBP37035.1"/>
    <property type="molecule type" value="Genomic_DNA"/>
</dbReference>
<keyword evidence="3" id="KW-1185">Reference proteome</keyword>
<evidence type="ECO:0000256" key="1">
    <source>
        <dbReference type="SAM" id="MobiDB-lite"/>
    </source>
</evidence>
<organism evidence="2 3">
    <name type="scientific">Eumeta variegata</name>
    <name type="common">Bagworm moth</name>
    <name type="synonym">Eumeta japonica</name>
    <dbReference type="NCBI Taxonomy" id="151549"/>
    <lineage>
        <taxon>Eukaryota</taxon>
        <taxon>Metazoa</taxon>
        <taxon>Ecdysozoa</taxon>
        <taxon>Arthropoda</taxon>
        <taxon>Hexapoda</taxon>
        <taxon>Insecta</taxon>
        <taxon>Pterygota</taxon>
        <taxon>Neoptera</taxon>
        <taxon>Endopterygota</taxon>
        <taxon>Lepidoptera</taxon>
        <taxon>Glossata</taxon>
        <taxon>Ditrysia</taxon>
        <taxon>Tineoidea</taxon>
        <taxon>Psychidae</taxon>
        <taxon>Oiketicinae</taxon>
        <taxon>Eumeta</taxon>
    </lineage>
</organism>
<dbReference type="Proteomes" id="UP000299102">
    <property type="component" value="Unassembled WGS sequence"/>
</dbReference>
<sequence>MSEDPTSTRSDRKVSMNEQTLRLRPLPPSPCGRYKRPDEPSEYRWSPLFMYTCNPGGVTKPTTPVEESFSNDYHEVDVPEQDCHPIDRQEQVADHHRLQVTVDRKKNVHLQ</sequence>
<feature type="region of interest" description="Disordered" evidence="1">
    <location>
        <begin position="1"/>
        <end position="42"/>
    </location>
</feature>
<evidence type="ECO:0000313" key="3">
    <source>
        <dbReference type="Proteomes" id="UP000299102"/>
    </source>
</evidence>
<proteinExistence type="predicted"/>
<name>A0A4C1VH22_EUMVA</name>
<accession>A0A4C1VH22</accession>
<dbReference type="AlphaFoldDB" id="A0A4C1VH22"/>
<reference evidence="2 3" key="1">
    <citation type="journal article" date="2019" name="Commun. Biol.">
        <title>The bagworm genome reveals a unique fibroin gene that provides high tensile strength.</title>
        <authorList>
            <person name="Kono N."/>
            <person name="Nakamura H."/>
            <person name="Ohtoshi R."/>
            <person name="Tomita M."/>
            <person name="Numata K."/>
            <person name="Arakawa K."/>
        </authorList>
    </citation>
    <scope>NUCLEOTIDE SEQUENCE [LARGE SCALE GENOMIC DNA]</scope>
</reference>
<protein>
    <submittedName>
        <fullName evidence="2">Uncharacterized protein</fullName>
    </submittedName>
</protein>
<evidence type="ECO:0000313" key="2">
    <source>
        <dbReference type="EMBL" id="GBP37035.1"/>
    </source>
</evidence>
<comment type="caution">
    <text evidence="2">The sequence shown here is derived from an EMBL/GenBank/DDBJ whole genome shotgun (WGS) entry which is preliminary data.</text>
</comment>
<gene>
    <name evidence="2" type="ORF">EVAR_31033_1</name>
</gene>